<evidence type="ECO:0000256" key="1">
    <source>
        <dbReference type="SAM" id="Phobius"/>
    </source>
</evidence>
<dbReference type="Proteomes" id="UP001295462">
    <property type="component" value="Unassembled WGS sequence"/>
</dbReference>
<gene>
    <name evidence="2" type="ORF">THF1A12_250042</name>
</gene>
<dbReference type="EMBL" id="CAKMUD010000078">
    <property type="protein sequence ID" value="CAH1592309.1"/>
    <property type="molecule type" value="Genomic_DNA"/>
</dbReference>
<keyword evidence="1" id="KW-1133">Transmembrane helix</keyword>
<organism evidence="2 3">
    <name type="scientific">Vibrio jasicida</name>
    <dbReference type="NCBI Taxonomy" id="766224"/>
    <lineage>
        <taxon>Bacteria</taxon>
        <taxon>Pseudomonadati</taxon>
        <taxon>Pseudomonadota</taxon>
        <taxon>Gammaproteobacteria</taxon>
        <taxon>Vibrionales</taxon>
        <taxon>Vibrionaceae</taxon>
        <taxon>Vibrio</taxon>
    </lineage>
</organism>
<accession>A0AAU9QMP4</accession>
<comment type="caution">
    <text evidence="2">The sequence shown here is derived from an EMBL/GenBank/DDBJ whole genome shotgun (WGS) entry which is preliminary data.</text>
</comment>
<proteinExistence type="predicted"/>
<keyword evidence="1" id="KW-0472">Membrane</keyword>
<evidence type="ECO:0000313" key="3">
    <source>
        <dbReference type="Proteomes" id="UP001295462"/>
    </source>
</evidence>
<keyword evidence="1" id="KW-0812">Transmembrane</keyword>
<feature type="transmembrane region" description="Helical" evidence="1">
    <location>
        <begin position="6"/>
        <end position="26"/>
    </location>
</feature>
<dbReference type="AlphaFoldDB" id="A0AAU9QMP4"/>
<protein>
    <submittedName>
        <fullName evidence="2">Uncharacterized protein</fullName>
    </submittedName>
</protein>
<evidence type="ECO:0000313" key="2">
    <source>
        <dbReference type="EMBL" id="CAH1592309.1"/>
    </source>
</evidence>
<reference evidence="2" key="1">
    <citation type="submission" date="2022-01" db="EMBL/GenBank/DDBJ databases">
        <authorList>
            <person name="Lagorce A."/>
        </authorList>
    </citation>
    <scope>NUCLEOTIDE SEQUENCE</scope>
    <source>
        <strain evidence="2">Th15_F1_A12</strain>
    </source>
</reference>
<sequence length="46" mass="5549">MNKTNVLVWVTLIVWLLMVACFFYYIEKESFIPVIHEFHLEDSSEL</sequence>
<name>A0AAU9QMP4_9VIBR</name>
<dbReference type="PROSITE" id="PS51257">
    <property type="entry name" value="PROKAR_LIPOPROTEIN"/>
    <property type="match status" value="1"/>
</dbReference>